<dbReference type="AlphaFoldDB" id="A0A345DE81"/>
<dbReference type="KEGG" id="hyf:DTO96_102424"/>
<dbReference type="EMBL" id="CP031124">
    <property type="protein sequence ID" value="AXF86669.1"/>
    <property type="molecule type" value="Genomic_DNA"/>
</dbReference>
<evidence type="ECO:0000313" key="1">
    <source>
        <dbReference type="EMBL" id="AXF86669.1"/>
    </source>
</evidence>
<name>A0A345DE81_9BURK</name>
<proteinExistence type="predicted"/>
<dbReference type="Proteomes" id="UP000252182">
    <property type="component" value="Chromosome"/>
</dbReference>
<evidence type="ECO:0000313" key="2">
    <source>
        <dbReference type="Proteomes" id="UP000252182"/>
    </source>
</evidence>
<reference evidence="2" key="1">
    <citation type="submission" date="2018-07" db="EMBL/GenBank/DDBJ databases">
        <authorList>
            <person name="Kim H."/>
        </authorList>
    </citation>
    <scope>NUCLEOTIDE SEQUENCE [LARGE SCALE GENOMIC DNA]</scope>
    <source>
        <strain evidence="2">F02</strain>
    </source>
</reference>
<keyword evidence="2" id="KW-1185">Reference proteome</keyword>
<organism evidence="1 2">
    <name type="scientific">Ephemeroptericola cinctiostellae</name>
    <dbReference type="NCBI Taxonomy" id="2268024"/>
    <lineage>
        <taxon>Bacteria</taxon>
        <taxon>Pseudomonadati</taxon>
        <taxon>Pseudomonadota</taxon>
        <taxon>Betaproteobacteria</taxon>
        <taxon>Burkholderiales</taxon>
        <taxon>Burkholderiaceae</taxon>
        <taxon>Ephemeroptericola</taxon>
    </lineage>
</organism>
<accession>A0A345DE81</accession>
<gene>
    <name evidence="1" type="ORF">DTO96_102424</name>
</gene>
<sequence>MSTAKMTKAKEALLVALITGLTLGATSCDHNDMSEKERRPAAFFPAAPAHAVQVAYREDAREQLRLKTLTASSK</sequence>
<dbReference type="PROSITE" id="PS51257">
    <property type="entry name" value="PROKAR_LIPOPROTEIN"/>
    <property type="match status" value="1"/>
</dbReference>
<dbReference type="RefSeq" id="WP_114563720.1">
    <property type="nucleotide sequence ID" value="NZ_CP031124.1"/>
</dbReference>
<protein>
    <submittedName>
        <fullName evidence="1">Uncharacterized protein</fullName>
    </submittedName>
</protein>